<evidence type="ECO:0000313" key="3">
    <source>
        <dbReference type="EMBL" id="CAK0836660.1"/>
    </source>
</evidence>
<feature type="compositionally biased region" description="Basic and acidic residues" evidence="2">
    <location>
        <begin position="437"/>
        <end position="465"/>
    </location>
</feature>
<feature type="region of interest" description="Disordered" evidence="2">
    <location>
        <begin position="154"/>
        <end position="196"/>
    </location>
</feature>
<feature type="compositionally biased region" description="Low complexity" evidence="2">
    <location>
        <begin position="989"/>
        <end position="1016"/>
    </location>
</feature>
<feature type="compositionally biased region" description="Basic and acidic residues" evidence="2">
    <location>
        <begin position="51"/>
        <end position="88"/>
    </location>
</feature>
<feature type="region of interest" description="Disordered" evidence="2">
    <location>
        <begin position="292"/>
        <end position="314"/>
    </location>
</feature>
<feature type="compositionally biased region" description="Low complexity" evidence="2">
    <location>
        <begin position="167"/>
        <end position="196"/>
    </location>
</feature>
<keyword evidence="1" id="KW-0175">Coiled coil</keyword>
<accession>A0ABN9SVZ0</accession>
<feature type="compositionally biased region" description="Basic and acidic residues" evidence="2">
    <location>
        <begin position="880"/>
        <end position="895"/>
    </location>
</feature>
<feature type="compositionally biased region" description="Low complexity" evidence="2">
    <location>
        <begin position="916"/>
        <end position="928"/>
    </location>
</feature>
<feature type="compositionally biased region" description="Low complexity" evidence="2">
    <location>
        <begin position="701"/>
        <end position="715"/>
    </location>
</feature>
<sequence length="1050" mass="114820">MAALVALQTLLGDVSPPPRQRARGAAAGGPREGPAKSAGFAPPVELPAARRGPEGWRPVDRAEEQYLDRGRQLLDKSRQAVPRWHAEGSRYALPPPPLDRSPSRSSSASAGAARQPGHCEVAAPAAQPVLGAAAPVAQPLHGSGHAGGPVAVQQEAPRVRPRPAAAPPKGRSRSPVLAPRCAAGSPRGAGAARAARAPLQRQVLRSLDAESQARSEEEEEIIDHVASLYVHQADHVGNGALAEKLKTVMAGGRSDTFLHLARMQSELKSNIDSISQRIRDLEEIDGAEDDTTRVSPWIEGDTGAISPSSKGADPLKTTEVTLQMRNIRRILHSLHWPNLQNELRRWVKKGGETEQSMREFLKSIKEMDRDIKALIEGRDRGEEFLIKRRFAITAQMKHFHTRMTSVANRMAKMRGIESDTLRTKRAQMGKILTRQFIDQKSHMRQLERARKRHDDGAAQQDRAEESPEDDADFSETTSPAASPRSRKLGTRLLMPTDIWEDAAVTYHESEAGQDARQSTMQKAEDKEEDEVSEYEEGAAFDINAFDDQRYGHLKRIYSRHDEKIKQLKGTIEQDTEELAKLQEEITRKLEDEAVSSKALGGGAAQNAAATKQRMANLVTSLGPDAQKKFMLLRERDALAKFLNESTCEDRDAQMRVAEVKDMRRGRDGLILESELADLEAEQQEPDAAFGPSAALEEAMGTASRKPSKSPAPSKTITKEEAFQARAEAAETSQVEALERDLIHLREEIVDRTQVASKLCEEVNKEAAEEGLGDEVWALRSEPALQAFYLVSPMKPVIRALMFNAEKIMGTLSAKGPGAAARRELATAFEHAQETFQAEEDARRGWHEEGVEFKGSRWKTALDKAIATLTLKLDAAFARAQEEQSRTLRSREKGDRTGSNTSGTASRGIEEAPQAASGDSSRPPSSGGQDDPEDDLLLRIKQGQHILDLHSKVVEVQQEIDAVKRQILKYEPDLQSSRAPSQCDGEGERAPAAPAASDSSSPREAAAEARGAAAAPEPESDGDGAGDVRARREAFRRRAARRCGGAKLDAL</sequence>
<feature type="coiled-coil region" evidence="1">
    <location>
        <begin position="557"/>
        <end position="591"/>
    </location>
</feature>
<organism evidence="3 4">
    <name type="scientific">Prorocentrum cordatum</name>
    <dbReference type="NCBI Taxonomy" id="2364126"/>
    <lineage>
        <taxon>Eukaryota</taxon>
        <taxon>Sar</taxon>
        <taxon>Alveolata</taxon>
        <taxon>Dinophyceae</taxon>
        <taxon>Prorocentrales</taxon>
        <taxon>Prorocentraceae</taxon>
        <taxon>Prorocentrum</taxon>
    </lineage>
</organism>
<feature type="region of interest" description="Disordered" evidence="2">
    <location>
        <begin position="972"/>
        <end position="1050"/>
    </location>
</feature>
<protein>
    <submittedName>
        <fullName evidence="3">Uncharacterized protein</fullName>
    </submittedName>
</protein>
<dbReference type="EMBL" id="CAUYUJ010013725">
    <property type="protein sequence ID" value="CAK0836660.1"/>
    <property type="molecule type" value="Genomic_DNA"/>
</dbReference>
<evidence type="ECO:0000256" key="2">
    <source>
        <dbReference type="SAM" id="MobiDB-lite"/>
    </source>
</evidence>
<evidence type="ECO:0000313" key="4">
    <source>
        <dbReference type="Proteomes" id="UP001189429"/>
    </source>
</evidence>
<comment type="caution">
    <text evidence="3">The sequence shown here is derived from an EMBL/GenBank/DDBJ whole genome shotgun (WGS) entry which is preliminary data.</text>
</comment>
<feature type="region of interest" description="Disordered" evidence="2">
    <location>
        <begin position="880"/>
        <end position="933"/>
    </location>
</feature>
<dbReference type="Proteomes" id="UP001189429">
    <property type="component" value="Unassembled WGS sequence"/>
</dbReference>
<reference evidence="3" key="1">
    <citation type="submission" date="2023-10" db="EMBL/GenBank/DDBJ databases">
        <authorList>
            <person name="Chen Y."/>
            <person name="Shah S."/>
            <person name="Dougan E. K."/>
            <person name="Thang M."/>
            <person name="Chan C."/>
        </authorList>
    </citation>
    <scope>NUCLEOTIDE SEQUENCE [LARGE SCALE GENOMIC DNA]</scope>
</reference>
<feature type="compositionally biased region" description="Low complexity" evidence="2">
    <location>
        <begin position="103"/>
        <end position="114"/>
    </location>
</feature>
<evidence type="ECO:0000256" key="1">
    <source>
        <dbReference type="SAM" id="Coils"/>
    </source>
</evidence>
<name>A0ABN9SVZ0_9DINO</name>
<feature type="region of interest" description="Disordered" evidence="2">
    <location>
        <begin position="696"/>
        <end position="716"/>
    </location>
</feature>
<feature type="region of interest" description="Disordered" evidence="2">
    <location>
        <begin position="1"/>
        <end position="118"/>
    </location>
</feature>
<keyword evidence="4" id="KW-1185">Reference proteome</keyword>
<feature type="region of interest" description="Disordered" evidence="2">
    <location>
        <begin position="435"/>
        <end position="489"/>
    </location>
</feature>
<proteinExistence type="predicted"/>
<gene>
    <name evidence="3" type="ORF">PCOR1329_LOCUS33091</name>
</gene>